<dbReference type="FunFam" id="1.10.3810.10:FF:000001">
    <property type="entry name" value="Penicillin-binding protein 1A"/>
    <property type="match status" value="1"/>
</dbReference>
<feature type="domain" description="Penicillin-binding protein transpeptidase" evidence="17">
    <location>
        <begin position="377"/>
        <end position="634"/>
    </location>
</feature>
<evidence type="ECO:0000256" key="1">
    <source>
        <dbReference type="ARBA" id="ARBA00004752"/>
    </source>
</evidence>
<evidence type="ECO:0000256" key="13">
    <source>
        <dbReference type="ARBA" id="ARBA00034000"/>
    </source>
</evidence>
<dbReference type="OrthoDB" id="9766909at2"/>
<reference evidence="19 20" key="1">
    <citation type="submission" date="2018-05" db="EMBL/GenBank/DDBJ databases">
        <title>Description of Sphingomonas pokkalii sp nov, isolated from the rhizosphere of saline tolerant pokkali rice and its draft genome analysis.</title>
        <authorList>
            <person name="Menon R."/>
            <person name="Kumari S."/>
            <person name="Rameshkumar N."/>
        </authorList>
    </citation>
    <scope>NUCLEOTIDE SEQUENCE [LARGE SCALE GENOMIC DNA]</scope>
    <source>
        <strain evidence="19 20">L3B27</strain>
    </source>
</reference>
<evidence type="ECO:0000256" key="12">
    <source>
        <dbReference type="ARBA" id="ARBA00023316"/>
    </source>
</evidence>
<name>A0A2U0SC58_9SPHN</name>
<comment type="catalytic activity">
    <reaction evidence="14">
        <text>[GlcNAc-(1-&gt;4)-Mur2Ac(oyl-L-Ala-gamma-D-Glu-L-Lys-D-Ala-D-Ala)](n)-di-trans,octa-cis-undecaprenyl diphosphate + beta-D-GlcNAc-(1-&gt;4)-Mur2Ac(oyl-L-Ala-gamma-D-Glu-L-Lys-D-Ala-D-Ala)-di-trans,octa-cis-undecaprenyl diphosphate = [GlcNAc-(1-&gt;4)-Mur2Ac(oyl-L-Ala-gamma-D-Glu-L-Lys-D-Ala-D-Ala)](n+1)-di-trans,octa-cis-undecaprenyl diphosphate + di-trans,octa-cis-undecaprenyl diphosphate + H(+)</text>
        <dbReference type="Rhea" id="RHEA:23708"/>
        <dbReference type="Rhea" id="RHEA-COMP:9602"/>
        <dbReference type="Rhea" id="RHEA-COMP:9603"/>
        <dbReference type="ChEBI" id="CHEBI:15378"/>
        <dbReference type="ChEBI" id="CHEBI:58405"/>
        <dbReference type="ChEBI" id="CHEBI:60033"/>
        <dbReference type="ChEBI" id="CHEBI:78435"/>
        <dbReference type="EC" id="2.4.99.28"/>
    </reaction>
</comment>
<keyword evidence="6" id="KW-0328">Glycosyltransferase</keyword>
<feature type="compositionally biased region" description="Basic and acidic residues" evidence="15">
    <location>
        <begin position="18"/>
        <end position="28"/>
    </location>
</feature>
<dbReference type="UniPathway" id="UPA00219"/>
<dbReference type="InterPro" id="IPR001264">
    <property type="entry name" value="Glyco_trans_51"/>
</dbReference>
<evidence type="ECO:0000256" key="9">
    <source>
        <dbReference type="ARBA" id="ARBA00022960"/>
    </source>
</evidence>
<feature type="compositionally biased region" description="Acidic residues" evidence="15">
    <location>
        <begin position="1"/>
        <end position="10"/>
    </location>
</feature>
<keyword evidence="16" id="KW-0812">Transmembrane</keyword>
<dbReference type="PANTHER" id="PTHR32282">
    <property type="entry name" value="BINDING PROTEIN TRANSPEPTIDASE, PUTATIVE-RELATED"/>
    <property type="match status" value="1"/>
</dbReference>
<evidence type="ECO:0000256" key="15">
    <source>
        <dbReference type="SAM" id="MobiDB-lite"/>
    </source>
</evidence>
<keyword evidence="12" id="KW-0961">Cell wall biogenesis/degradation</keyword>
<dbReference type="GO" id="GO:0030288">
    <property type="term" value="C:outer membrane-bounded periplasmic space"/>
    <property type="evidence" value="ECO:0007669"/>
    <property type="project" value="TreeGrafter"/>
</dbReference>
<protein>
    <submittedName>
        <fullName evidence="19">Penicillin-binding protein</fullName>
    </submittedName>
</protein>
<keyword evidence="16" id="KW-0472">Membrane</keyword>
<evidence type="ECO:0000256" key="10">
    <source>
        <dbReference type="ARBA" id="ARBA00022984"/>
    </source>
</evidence>
<dbReference type="InterPro" id="IPR001460">
    <property type="entry name" value="PCN-bd_Tpept"/>
</dbReference>
<keyword evidence="4" id="KW-0121">Carboxypeptidase</keyword>
<evidence type="ECO:0000259" key="18">
    <source>
        <dbReference type="Pfam" id="PF00912"/>
    </source>
</evidence>
<dbReference type="SUPFAM" id="SSF53955">
    <property type="entry name" value="Lysozyme-like"/>
    <property type="match status" value="1"/>
</dbReference>
<evidence type="ECO:0000256" key="11">
    <source>
        <dbReference type="ARBA" id="ARBA00023268"/>
    </source>
</evidence>
<sequence length="725" mass="77684">MRRDGPDDDVVQPQGWRPEGRRDKREPIWRPGMGSSDSAAPAASFRPGHGAGGGFDGGDDLPPAASGRRRIRWVRWIVRGLAVLILLFIAAVAWLAITAPLSKSLRPPAPPSITLLAADGTPIARRGAVIGKPVDVSKLPPHVAQAFIAIEDRRFYSHWGVDPRGIARAFYHNLSSDGGSQGGSTITQQLAKNAFLNSRRTFGRKAQEVLIAFWLEGWLTKDEILSRYLSNVYFGDNVYGLRAAAQHYFSTTPERLTLSQATLLAGLVKAPSRLAPTGNLDGARERQRLVIGAMREAGFITEAEARRVRPAVLHVQDSDETLPNGTYFADWVLPEARDRAGGVATEQTVTTTLDTRLQAAAERVIKASGLGKAQVALVAMRTDGRIVAMVGGRNYAASPFNRATQARRQPGSAFKLFVYLAALRSGMTPDTIVEDTPVQIGDWKPSNSDGRYAGRITLRQALAKSSNVVAARLIQKLGVGRVSQAARDLGISTPLGNDASIALGTSTGSLLELTAAYAAVANGSYPVRPRGLDADESADDWLARRLGGPSRFDERLLGDLRSMLETVVQSGTGRAAALPVPAFGKTGTTQDGRDALFVGWAGDLVVGVWIGNDDNSPVAGAAGGGLPAHIWRDFMVRALGLTLPPVPVEPDNATDENGIELEDVLNGAGVRVDEEGLQLDLGRVRELVPEGEARDAIPRNVRIPVPGSDADRRRRDARDAPEGEE</sequence>
<dbReference type="GO" id="GO:0008955">
    <property type="term" value="F:peptidoglycan glycosyltransferase activity"/>
    <property type="evidence" value="ECO:0007669"/>
    <property type="project" value="UniProtKB-EC"/>
</dbReference>
<dbReference type="InterPro" id="IPR036950">
    <property type="entry name" value="PBP_transglycosylase"/>
</dbReference>
<dbReference type="InterPro" id="IPR012338">
    <property type="entry name" value="Beta-lactam/transpept-like"/>
</dbReference>
<evidence type="ECO:0000313" key="19">
    <source>
        <dbReference type="EMBL" id="PVX28953.1"/>
    </source>
</evidence>
<comment type="similarity">
    <text evidence="3">In the N-terminal section; belongs to the glycosyltransferase 51 family.</text>
</comment>
<comment type="caution">
    <text evidence="19">The sequence shown here is derived from an EMBL/GenBank/DDBJ whole genome shotgun (WGS) entry which is preliminary data.</text>
</comment>
<proteinExistence type="inferred from homology"/>
<keyword evidence="5" id="KW-0645">Protease</keyword>
<feature type="transmembrane region" description="Helical" evidence="16">
    <location>
        <begin position="76"/>
        <end position="97"/>
    </location>
</feature>
<dbReference type="EMBL" id="QENQ01000001">
    <property type="protein sequence ID" value="PVX28953.1"/>
    <property type="molecule type" value="Genomic_DNA"/>
</dbReference>
<keyword evidence="9" id="KW-0133">Cell shape</keyword>
<organism evidence="19 20">
    <name type="scientific">Sphingomonas pokkalii</name>
    <dbReference type="NCBI Taxonomy" id="2175090"/>
    <lineage>
        <taxon>Bacteria</taxon>
        <taxon>Pseudomonadati</taxon>
        <taxon>Pseudomonadota</taxon>
        <taxon>Alphaproteobacteria</taxon>
        <taxon>Sphingomonadales</taxon>
        <taxon>Sphingomonadaceae</taxon>
        <taxon>Sphingomonas</taxon>
    </lineage>
</organism>
<gene>
    <name evidence="19" type="ORF">DD559_06075</name>
</gene>
<comment type="catalytic activity">
    <reaction evidence="13">
        <text>Preferential cleavage: (Ac)2-L-Lys-D-Ala-|-D-Ala. Also transpeptidation of peptidyl-alanyl moieties that are N-acyl substituents of D-alanine.</text>
        <dbReference type="EC" id="3.4.16.4"/>
    </reaction>
</comment>
<evidence type="ECO:0000313" key="20">
    <source>
        <dbReference type="Proteomes" id="UP000245890"/>
    </source>
</evidence>
<dbReference type="Proteomes" id="UP000245890">
    <property type="component" value="Unassembled WGS sequence"/>
</dbReference>
<dbReference type="Pfam" id="PF00905">
    <property type="entry name" value="Transpeptidase"/>
    <property type="match status" value="1"/>
</dbReference>
<evidence type="ECO:0000256" key="14">
    <source>
        <dbReference type="ARBA" id="ARBA00049902"/>
    </source>
</evidence>
<comment type="pathway">
    <text evidence="1">Cell wall biogenesis; peptidoglycan biosynthesis.</text>
</comment>
<keyword evidence="11" id="KW-0511">Multifunctional enzyme</keyword>
<evidence type="ECO:0000259" key="17">
    <source>
        <dbReference type="Pfam" id="PF00905"/>
    </source>
</evidence>
<dbReference type="PANTHER" id="PTHR32282:SF33">
    <property type="entry name" value="PEPTIDOGLYCAN GLYCOSYLTRANSFERASE"/>
    <property type="match status" value="1"/>
</dbReference>
<accession>A0A2U0SC58</accession>
<keyword evidence="20" id="KW-1185">Reference proteome</keyword>
<dbReference type="NCBIfam" id="TIGR02074">
    <property type="entry name" value="PBP_1a_fam"/>
    <property type="match status" value="1"/>
</dbReference>
<evidence type="ECO:0000256" key="16">
    <source>
        <dbReference type="SAM" id="Phobius"/>
    </source>
</evidence>
<keyword evidence="10" id="KW-0573">Peptidoglycan synthesis</keyword>
<dbReference type="GO" id="GO:0071555">
    <property type="term" value="P:cell wall organization"/>
    <property type="evidence" value="ECO:0007669"/>
    <property type="project" value="UniProtKB-KW"/>
</dbReference>
<keyword evidence="8" id="KW-0378">Hydrolase</keyword>
<evidence type="ECO:0000256" key="3">
    <source>
        <dbReference type="ARBA" id="ARBA00007739"/>
    </source>
</evidence>
<feature type="region of interest" description="Disordered" evidence="15">
    <location>
        <begin position="1"/>
        <end position="61"/>
    </location>
</feature>
<dbReference type="GO" id="GO:0008658">
    <property type="term" value="F:penicillin binding"/>
    <property type="evidence" value="ECO:0007669"/>
    <property type="project" value="InterPro"/>
</dbReference>
<dbReference type="GO" id="GO:0008360">
    <property type="term" value="P:regulation of cell shape"/>
    <property type="evidence" value="ECO:0007669"/>
    <property type="project" value="UniProtKB-KW"/>
</dbReference>
<keyword evidence="16" id="KW-1133">Transmembrane helix</keyword>
<dbReference type="Gene3D" id="3.40.710.10">
    <property type="entry name" value="DD-peptidase/beta-lactamase superfamily"/>
    <property type="match status" value="1"/>
</dbReference>
<evidence type="ECO:0000256" key="4">
    <source>
        <dbReference type="ARBA" id="ARBA00022645"/>
    </source>
</evidence>
<dbReference type="InterPro" id="IPR050396">
    <property type="entry name" value="Glycosyltr_51/Transpeptidase"/>
</dbReference>
<dbReference type="Gene3D" id="1.10.3810.10">
    <property type="entry name" value="Biosynthetic peptidoglycan transglycosylase-like"/>
    <property type="match status" value="1"/>
</dbReference>
<comment type="similarity">
    <text evidence="2">In the C-terminal section; belongs to the transpeptidase family.</text>
</comment>
<evidence type="ECO:0000256" key="5">
    <source>
        <dbReference type="ARBA" id="ARBA00022670"/>
    </source>
</evidence>
<evidence type="ECO:0000256" key="6">
    <source>
        <dbReference type="ARBA" id="ARBA00022676"/>
    </source>
</evidence>
<feature type="domain" description="Glycosyl transferase family 51" evidence="18">
    <location>
        <begin position="130"/>
        <end position="294"/>
    </location>
</feature>
<feature type="compositionally biased region" description="Basic and acidic residues" evidence="15">
    <location>
        <begin position="709"/>
        <end position="725"/>
    </location>
</feature>
<feature type="region of interest" description="Disordered" evidence="15">
    <location>
        <begin position="698"/>
        <end position="725"/>
    </location>
</feature>
<dbReference type="AlphaFoldDB" id="A0A2U0SC58"/>
<keyword evidence="7" id="KW-0808">Transferase</keyword>
<evidence type="ECO:0000256" key="8">
    <source>
        <dbReference type="ARBA" id="ARBA00022801"/>
    </source>
</evidence>
<evidence type="ECO:0000256" key="2">
    <source>
        <dbReference type="ARBA" id="ARBA00007090"/>
    </source>
</evidence>
<dbReference type="InterPro" id="IPR023346">
    <property type="entry name" value="Lysozyme-like_dom_sf"/>
</dbReference>
<dbReference type="SUPFAM" id="SSF56601">
    <property type="entry name" value="beta-lactamase/transpeptidase-like"/>
    <property type="match status" value="1"/>
</dbReference>
<evidence type="ECO:0000256" key="7">
    <source>
        <dbReference type="ARBA" id="ARBA00022679"/>
    </source>
</evidence>
<dbReference type="GO" id="GO:0009252">
    <property type="term" value="P:peptidoglycan biosynthetic process"/>
    <property type="evidence" value="ECO:0007669"/>
    <property type="project" value="UniProtKB-UniPathway"/>
</dbReference>
<dbReference type="GO" id="GO:0006508">
    <property type="term" value="P:proteolysis"/>
    <property type="evidence" value="ECO:0007669"/>
    <property type="project" value="UniProtKB-KW"/>
</dbReference>
<dbReference type="Pfam" id="PF00912">
    <property type="entry name" value="Transgly"/>
    <property type="match status" value="1"/>
</dbReference>
<dbReference type="GO" id="GO:0009002">
    <property type="term" value="F:serine-type D-Ala-D-Ala carboxypeptidase activity"/>
    <property type="evidence" value="ECO:0007669"/>
    <property type="project" value="UniProtKB-EC"/>
</dbReference>